<evidence type="ECO:0000313" key="1">
    <source>
        <dbReference type="EMBL" id="KJD33924.1"/>
    </source>
</evidence>
<accession>A0A0D7W4H3</accession>
<dbReference type="Gene3D" id="3.10.20.850">
    <property type="entry name" value="Protein of unknown function DUF3861"/>
    <property type="match status" value="1"/>
</dbReference>
<dbReference type="InterPro" id="IPR038194">
    <property type="entry name" value="DUF3861_sf"/>
</dbReference>
<evidence type="ECO:0008006" key="3">
    <source>
        <dbReference type="Google" id="ProtNLM"/>
    </source>
</evidence>
<protein>
    <recommendedName>
        <fullName evidence="3">DUF3861 domain-containing protein</fullName>
    </recommendedName>
</protein>
<gene>
    <name evidence="1" type="ORF">PK35_04090</name>
</gene>
<sequence>MKKNNKYKIDLQEIALKDETSQLKDISFEFENHDDIFKIIDLSKEKNLFDNANDSVEFTLGLKLFSEVMIKHRKHDLFEDFLPHFKTFMQTLKSQ</sequence>
<dbReference type="RefSeq" id="WP_044625415.1">
    <property type="nucleotide sequence ID" value="NZ_JTDV01000002.1"/>
</dbReference>
<proteinExistence type="predicted"/>
<organism evidence="1 2">
    <name type="scientific">Neotamlana nanhaiensis</name>
    <dbReference type="NCBI Taxonomy" id="1382798"/>
    <lineage>
        <taxon>Bacteria</taxon>
        <taxon>Pseudomonadati</taxon>
        <taxon>Bacteroidota</taxon>
        <taxon>Flavobacteriia</taxon>
        <taxon>Flavobacteriales</taxon>
        <taxon>Flavobacteriaceae</taxon>
        <taxon>Neotamlana</taxon>
    </lineage>
</organism>
<evidence type="ECO:0000313" key="2">
    <source>
        <dbReference type="Proteomes" id="UP000032361"/>
    </source>
</evidence>
<dbReference type="PATRIC" id="fig|1382798.3.peg.1993"/>
<reference evidence="1 2" key="1">
    <citation type="journal article" date="2015" name="Antonie Van Leeuwenhoek">
        <title>Tamlana nanhaiensis sp. nov., isolated from surface seawater collected from the South China Sea.</title>
        <authorList>
            <person name="Liu X."/>
            <person name="Lai Q."/>
            <person name="Du Y."/>
            <person name="Li G."/>
            <person name="Sun F."/>
            <person name="Shao Z."/>
        </authorList>
    </citation>
    <scope>NUCLEOTIDE SEQUENCE [LARGE SCALE GENOMIC DNA]</scope>
    <source>
        <strain evidence="1 2">FHC16</strain>
    </source>
</reference>
<dbReference type="Proteomes" id="UP000032361">
    <property type="component" value="Unassembled WGS sequence"/>
</dbReference>
<name>A0A0D7W4H3_9FLAO</name>
<dbReference type="STRING" id="1382798.PK35_04090"/>
<keyword evidence="2" id="KW-1185">Reference proteome</keyword>
<dbReference type="InterPro" id="IPR024476">
    <property type="entry name" value="DUF3861"/>
</dbReference>
<dbReference type="Pfam" id="PF12977">
    <property type="entry name" value="DUF3861"/>
    <property type="match status" value="1"/>
</dbReference>
<dbReference type="EMBL" id="JTDV01000002">
    <property type="protein sequence ID" value="KJD33924.1"/>
    <property type="molecule type" value="Genomic_DNA"/>
</dbReference>
<dbReference type="OrthoDB" id="119700at2"/>
<dbReference type="AlphaFoldDB" id="A0A0D7W4H3"/>
<comment type="caution">
    <text evidence="1">The sequence shown here is derived from an EMBL/GenBank/DDBJ whole genome shotgun (WGS) entry which is preliminary data.</text>
</comment>